<feature type="compositionally biased region" description="Polar residues" evidence="1">
    <location>
        <begin position="100"/>
        <end position="113"/>
    </location>
</feature>
<organism evidence="4 9">
    <name type="scientific">Hortaea werneckii</name>
    <name type="common">Black yeast</name>
    <name type="synonym">Cladosporium werneckii</name>
    <dbReference type="NCBI Taxonomy" id="91943"/>
    <lineage>
        <taxon>Eukaryota</taxon>
        <taxon>Fungi</taxon>
        <taxon>Dikarya</taxon>
        <taxon>Ascomycota</taxon>
        <taxon>Pezizomycotina</taxon>
        <taxon>Dothideomycetes</taxon>
        <taxon>Dothideomycetidae</taxon>
        <taxon>Mycosphaerellales</taxon>
        <taxon>Teratosphaeriaceae</taxon>
        <taxon>Hortaea</taxon>
    </lineage>
</organism>
<feature type="region of interest" description="Disordered" evidence="1">
    <location>
        <begin position="308"/>
        <end position="377"/>
    </location>
</feature>
<dbReference type="Proteomes" id="UP000282582">
    <property type="component" value="Unassembled WGS sequence"/>
</dbReference>
<comment type="caution">
    <text evidence="4">The sequence shown here is derived from an EMBL/GenBank/DDBJ whole genome shotgun (WGS) entry which is preliminary data.</text>
</comment>
<evidence type="ECO:0000313" key="8">
    <source>
        <dbReference type="Proteomes" id="UP000281245"/>
    </source>
</evidence>
<feature type="compositionally biased region" description="Basic and acidic residues" evidence="1">
    <location>
        <begin position="603"/>
        <end position="625"/>
    </location>
</feature>
<dbReference type="EMBL" id="QWIL01003243">
    <property type="protein sequence ID" value="RMX89863.1"/>
    <property type="molecule type" value="Genomic_DNA"/>
</dbReference>
<dbReference type="AlphaFoldDB" id="A0A3M6XU18"/>
<feature type="region of interest" description="Disordered" evidence="1">
    <location>
        <begin position="52"/>
        <end position="159"/>
    </location>
</feature>
<sequence>MGETPPRGVSKRADDSPHHVSALLRAAERDSSDSSLSDDGLADFDSFASIEEVHTSTSSSLPAAKSIGKSKGKEPLSDSRSSYALIPHGLAPPTRPQLGNELTSVAGSPNQDPTLKIRKPNHCARRNGTAGEGMQAQADDNSLSRSRSNSKNPQSQAPLTVLRKRIRSSKLEHKIVRHERSQRLFHLKEQASIGDGFEKSELHIEYRTVSHRRRKPWRRDAVVYKQLPVAGGPLPDVMFECSADELNAEQSGGPHHVTTRLPSNPTPNGPSEHSTVFAEQARNSLREETQANINDGNYANPSLRTFRPAEKSAAESSYPSKRRVSFSDRDRFIDAQLSSIKAPPRPREDPDDDDAEHSADDDEEVESETGKDEEEMVFQTVDAANRIDDELLVDYVDNSSTRQELTPSEQPALRFENSHMGPEDAVDSSDDEELKEAIEAPRSSRSRSIERMRLMEAEEPIDEFPDTMHAERMSAAVANHYTRSTEGHTRRKIQISLGVLEREADRSAGQPRLHRLRSILKSNTPLMPDVTYRPDDLEGNTRRNSRHAVNVEDSRYFSQASEILRNPDTSNHKILPRRIRSNHFSREDEDQVEAYPGGQLHRSRQDMEFVRDPQDSPKPERDLKSLTRQVSRANGTMSQSVRRRSTLGLESPFKIPTIR</sequence>
<dbReference type="OrthoDB" id="3880925at2759"/>
<evidence type="ECO:0000313" key="5">
    <source>
        <dbReference type="EMBL" id="RMY09138.1"/>
    </source>
</evidence>
<dbReference type="Proteomes" id="UP000276864">
    <property type="component" value="Unassembled WGS sequence"/>
</dbReference>
<feature type="region of interest" description="Disordered" evidence="1">
    <location>
        <begin position="248"/>
        <end position="276"/>
    </location>
</feature>
<dbReference type="EMBL" id="QWIK01001542">
    <property type="protein sequence ID" value="RMX93970.1"/>
    <property type="molecule type" value="Genomic_DNA"/>
</dbReference>
<evidence type="ECO:0000313" key="2">
    <source>
        <dbReference type="EMBL" id="RMX73945.1"/>
    </source>
</evidence>
<accession>A0A3M6XU18</accession>
<gene>
    <name evidence="5" type="ORF">D0866_14665</name>
    <name evidence="3" type="ORF">D0867_15386</name>
    <name evidence="4" type="ORF">D0868_12550</name>
    <name evidence="2" type="ORF">D0869_13087</name>
</gene>
<protein>
    <submittedName>
        <fullName evidence="4">Uncharacterized protein</fullName>
    </submittedName>
</protein>
<feature type="compositionally biased region" description="Low complexity" evidence="1">
    <location>
        <begin position="139"/>
        <end position="150"/>
    </location>
</feature>
<evidence type="ECO:0000256" key="1">
    <source>
        <dbReference type="SAM" id="MobiDB-lite"/>
    </source>
</evidence>
<dbReference type="EMBL" id="QWIJ01001667">
    <property type="protein sequence ID" value="RMX73945.1"/>
    <property type="molecule type" value="Genomic_DNA"/>
</dbReference>
<feature type="region of interest" description="Disordered" evidence="1">
    <location>
        <begin position="530"/>
        <end position="550"/>
    </location>
</feature>
<reference evidence="6 7" key="1">
    <citation type="journal article" date="2018" name="BMC Genomics">
        <title>Genomic evidence for intraspecific hybridization in a clonal and extremely halotolerant yeast.</title>
        <authorList>
            <person name="Gostincar C."/>
            <person name="Stajich J.E."/>
            <person name="Zupancic J."/>
            <person name="Zalar P."/>
            <person name="Gunde-Cimerman N."/>
        </authorList>
    </citation>
    <scope>NUCLEOTIDE SEQUENCE [LARGE SCALE GENOMIC DNA]</scope>
    <source>
        <strain evidence="5 7">EXF-6651</strain>
        <strain evidence="4 9">EXF-6654</strain>
        <strain evidence="2 8">EXF-6656</strain>
        <strain evidence="3 6">EXF-6669</strain>
    </source>
</reference>
<dbReference type="Proteomes" id="UP000281245">
    <property type="component" value="Unassembled WGS sequence"/>
</dbReference>
<dbReference type="Proteomes" id="UP000271337">
    <property type="component" value="Unassembled WGS sequence"/>
</dbReference>
<name>A0A3M6XU18_HORWE</name>
<evidence type="ECO:0000313" key="9">
    <source>
        <dbReference type="Proteomes" id="UP000282582"/>
    </source>
</evidence>
<feature type="compositionally biased region" description="Polar residues" evidence="1">
    <location>
        <begin position="398"/>
        <end position="409"/>
    </location>
</feature>
<feature type="compositionally biased region" description="Basic residues" evidence="1">
    <location>
        <begin position="116"/>
        <end position="125"/>
    </location>
</feature>
<proteinExistence type="predicted"/>
<dbReference type="EMBL" id="QWIM01002705">
    <property type="protein sequence ID" value="RMY09138.1"/>
    <property type="molecule type" value="Genomic_DNA"/>
</dbReference>
<evidence type="ECO:0000313" key="7">
    <source>
        <dbReference type="Proteomes" id="UP000276864"/>
    </source>
</evidence>
<feature type="region of interest" description="Disordered" evidence="1">
    <location>
        <begin position="398"/>
        <end position="447"/>
    </location>
</feature>
<dbReference type="VEuPathDB" id="FungiDB:BTJ68_14315"/>
<feature type="compositionally biased region" description="Acidic residues" evidence="1">
    <location>
        <begin position="424"/>
        <end position="434"/>
    </location>
</feature>
<evidence type="ECO:0000313" key="6">
    <source>
        <dbReference type="Proteomes" id="UP000271337"/>
    </source>
</evidence>
<feature type="compositionally biased region" description="Polar residues" evidence="1">
    <location>
        <begin position="626"/>
        <end position="640"/>
    </location>
</feature>
<evidence type="ECO:0000313" key="3">
    <source>
        <dbReference type="EMBL" id="RMX89863.1"/>
    </source>
</evidence>
<feature type="compositionally biased region" description="Acidic residues" evidence="1">
    <location>
        <begin position="349"/>
        <end position="376"/>
    </location>
</feature>
<feature type="compositionally biased region" description="Basic and acidic residues" evidence="1">
    <location>
        <begin position="532"/>
        <end position="541"/>
    </location>
</feature>
<feature type="region of interest" description="Disordered" evidence="1">
    <location>
        <begin position="583"/>
        <end position="659"/>
    </location>
</feature>
<evidence type="ECO:0000313" key="4">
    <source>
        <dbReference type="EMBL" id="RMX93970.1"/>
    </source>
</evidence>